<name>A0A0P8AFJ5_9BACT</name>
<dbReference type="PATRIC" id="fig|1305737.6.peg.3051"/>
<dbReference type="AlphaFoldDB" id="A0A0P8AFJ5"/>
<comment type="caution">
    <text evidence="1">The sequence shown here is derived from an EMBL/GenBank/DDBJ whole genome shotgun (WGS) entry which is preliminary data.</text>
</comment>
<dbReference type="Proteomes" id="UP000050421">
    <property type="component" value="Unassembled WGS sequence"/>
</dbReference>
<evidence type="ECO:0000313" key="1">
    <source>
        <dbReference type="EMBL" id="KPQ14263.1"/>
    </source>
</evidence>
<proteinExistence type="predicted"/>
<dbReference type="Pfam" id="PF16263">
    <property type="entry name" value="DUF4917"/>
    <property type="match status" value="1"/>
</dbReference>
<gene>
    <name evidence="1" type="ORF">HLUCCX10_11040</name>
</gene>
<dbReference type="OrthoDB" id="828244at2"/>
<reference evidence="1 2" key="1">
    <citation type="submission" date="2015-09" db="EMBL/GenBank/DDBJ databases">
        <title>Identification and resolution of microdiversity through metagenomic sequencing of parallel consortia.</title>
        <authorList>
            <person name="Nelson W.C."/>
            <person name="Romine M.F."/>
            <person name="Lindemann S.R."/>
        </authorList>
    </citation>
    <scope>NUCLEOTIDE SEQUENCE [LARGE SCALE GENOMIC DNA]</scope>
    <source>
        <strain evidence="1">HL-49</strain>
    </source>
</reference>
<protein>
    <submittedName>
        <fullName evidence="1">Protein with SIR2-like domain</fullName>
    </submittedName>
</protein>
<evidence type="ECO:0000313" key="2">
    <source>
        <dbReference type="Proteomes" id="UP000050421"/>
    </source>
</evidence>
<sequence length="350" mass="40677">MAKTEILTYDFVVDYLAKNNRQKHLLLGNGFSMAYDSGIFSYNALNKFIDSIDNPLLKKLFSIVDNKNFELVMQQLDNFLEIAEMFGTDKELTMQIKSAGDELKHSLIDAVKELHPEHVFTIPEEKSTACFRWLNEYLAKGGNVFTTNYDLLLYWVLMRNESKNHTDGFGRDKEDADYVPSNEANYSELRWGKNKSDQNVHYLHGTLPFFDGGIDIIKEEYTTKHYLLENIKERMENKEYPIFVTAGNGREKLMNIMHNKYLTYCYENLCAIQGSLVTFGFNFGQYDDHIIEAINKATKFREDAQGNLTKLYSIYIGVYSDSDAEYIESIRKKFKCKVNLFDSKTAKVWE</sequence>
<organism evidence="1 2">
    <name type="scientific">Algoriphagus marincola HL-49</name>
    <dbReference type="NCBI Taxonomy" id="1305737"/>
    <lineage>
        <taxon>Bacteria</taxon>
        <taxon>Pseudomonadati</taxon>
        <taxon>Bacteroidota</taxon>
        <taxon>Cytophagia</taxon>
        <taxon>Cytophagales</taxon>
        <taxon>Cyclobacteriaceae</taxon>
        <taxon>Algoriphagus</taxon>
    </lineage>
</organism>
<accession>A0A0P8AFJ5</accession>
<dbReference type="STRING" id="1305737.GCA_000526355_00176"/>
<dbReference type="EMBL" id="LJXT01000068">
    <property type="protein sequence ID" value="KPQ14263.1"/>
    <property type="molecule type" value="Genomic_DNA"/>
</dbReference>
<dbReference type="InterPro" id="IPR032581">
    <property type="entry name" value="DUF4917"/>
</dbReference>
<dbReference type="eggNOG" id="ENOG5032TMH">
    <property type="taxonomic scope" value="Bacteria"/>
</dbReference>